<evidence type="ECO:0000256" key="1">
    <source>
        <dbReference type="ARBA" id="ARBA00004642"/>
    </source>
</evidence>
<keyword evidence="8" id="KW-1185">Reference proteome</keyword>
<dbReference type="InterPro" id="IPR044275">
    <property type="entry name" value="KRP"/>
</dbReference>
<dbReference type="AlphaFoldDB" id="A0AAD8JE97"/>
<reference evidence="7" key="2">
    <citation type="submission" date="2023-05" db="EMBL/GenBank/DDBJ databases">
        <authorList>
            <person name="Schelkunov M.I."/>
        </authorList>
    </citation>
    <scope>NUCLEOTIDE SEQUENCE</scope>
    <source>
        <strain evidence="7">Hsosn_3</strain>
        <tissue evidence="7">Leaf</tissue>
    </source>
</reference>
<dbReference type="InterPro" id="IPR044898">
    <property type="entry name" value="CDI_dom_sf"/>
</dbReference>
<dbReference type="InterPro" id="IPR003175">
    <property type="entry name" value="CDI_dom"/>
</dbReference>
<protein>
    <submittedName>
        <fullName evidence="7">Cyclin-dependent kinase inhibitor</fullName>
    </submittedName>
</protein>
<sequence>MEVAAQMEVKTSVSNKRKRLHSGDAAAVLLQSSPDDSHATHCPVSVANLPENSVSSTKMCEDSDEVPGSSLGLMNQSIIKCPVSLDLKADEISLTSPGGFSNRETEELMESSETTTKKAKFSTSLAAVAKMPSTEEIEEFLAAAEKHEQRRFAEKYNYDIVKDVPLEGRYQWVCLKP</sequence>
<evidence type="ECO:0000313" key="7">
    <source>
        <dbReference type="EMBL" id="KAK1402579.1"/>
    </source>
</evidence>
<evidence type="ECO:0000256" key="5">
    <source>
        <dbReference type="SAM" id="MobiDB-lite"/>
    </source>
</evidence>
<organism evidence="7 8">
    <name type="scientific">Heracleum sosnowskyi</name>
    <dbReference type="NCBI Taxonomy" id="360622"/>
    <lineage>
        <taxon>Eukaryota</taxon>
        <taxon>Viridiplantae</taxon>
        <taxon>Streptophyta</taxon>
        <taxon>Embryophyta</taxon>
        <taxon>Tracheophyta</taxon>
        <taxon>Spermatophyta</taxon>
        <taxon>Magnoliopsida</taxon>
        <taxon>eudicotyledons</taxon>
        <taxon>Gunneridae</taxon>
        <taxon>Pentapetalae</taxon>
        <taxon>asterids</taxon>
        <taxon>campanulids</taxon>
        <taxon>Apiales</taxon>
        <taxon>Apiaceae</taxon>
        <taxon>Apioideae</taxon>
        <taxon>apioid superclade</taxon>
        <taxon>Tordylieae</taxon>
        <taxon>Tordyliinae</taxon>
        <taxon>Heracleum</taxon>
    </lineage>
</organism>
<dbReference type="EMBL" id="JAUIZM010000001">
    <property type="protein sequence ID" value="KAK1402579.1"/>
    <property type="molecule type" value="Genomic_DNA"/>
</dbReference>
<dbReference type="PIRSF" id="PIRSF017811">
    <property type="entry name" value="CDK_inhib_pln"/>
    <property type="match status" value="1"/>
</dbReference>
<dbReference type="Gene3D" id="4.10.365.10">
    <property type="entry name" value="p27"/>
    <property type="match status" value="1"/>
</dbReference>
<feature type="domain" description="Cyclin-dependent kinase inhibitor" evidence="6">
    <location>
        <begin position="131"/>
        <end position="173"/>
    </location>
</feature>
<keyword evidence="3 7" id="KW-0649">Protein kinase inhibitor</keyword>
<feature type="region of interest" description="Disordered" evidence="5">
    <location>
        <begin position="1"/>
        <end position="25"/>
    </location>
</feature>
<evidence type="ECO:0000313" key="8">
    <source>
        <dbReference type="Proteomes" id="UP001237642"/>
    </source>
</evidence>
<keyword evidence="4" id="KW-0131">Cell cycle</keyword>
<dbReference type="PANTHER" id="PTHR46776">
    <property type="entry name" value="CYCLIN-DEPENDENT KINASE INHIBITOR 4-RELATED"/>
    <property type="match status" value="1"/>
</dbReference>
<comment type="caution">
    <text evidence="7">The sequence shown here is derived from an EMBL/GenBank/DDBJ whole genome shotgun (WGS) entry which is preliminary data.</text>
</comment>
<dbReference type="Proteomes" id="UP001237642">
    <property type="component" value="Unassembled WGS sequence"/>
</dbReference>
<evidence type="ECO:0000256" key="4">
    <source>
        <dbReference type="ARBA" id="ARBA00023306"/>
    </source>
</evidence>
<accession>A0AAD8JE97</accession>
<evidence type="ECO:0000256" key="2">
    <source>
        <dbReference type="ARBA" id="ARBA00010274"/>
    </source>
</evidence>
<gene>
    <name evidence="7" type="ORF">POM88_002184</name>
</gene>
<dbReference type="Pfam" id="PF02234">
    <property type="entry name" value="CDI"/>
    <property type="match status" value="1"/>
</dbReference>
<dbReference type="GO" id="GO:0004861">
    <property type="term" value="F:cyclin-dependent protein serine/threonine kinase inhibitor activity"/>
    <property type="evidence" value="ECO:0007669"/>
    <property type="project" value="InterPro"/>
</dbReference>
<dbReference type="GO" id="GO:0051726">
    <property type="term" value="P:regulation of cell cycle"/>
    <property type="evidence" value="ECO:0007669"/>
    <property type="project" value="InterPro"/>
</dbReference>
<comment type="subcellular location">
    <subcellularLocation>
        <location evidence="1">Nucleus</location>
        <location evidence="1">Nucleoplasm</location>
    </subcellularLocation>
</comment>
<proteinExistence type="inferred from homology"/>
<name>A0AAD8JE97_9APIA</name>
<evidence type="ECO:0000259" key="6">
    <source>
        <dbReference type="Pfam" id="PF02234"/>
    </source>
</evidence>
<dbReference type="GO" id="GO:0005654">
    <property type="term" value="C:nucleoplasm"/>
    <property type="evidence" value="ECO:0007669"/>
    <property type="project" value="UniProtKB-SubCell"/>
</dbReference>
<comment type="similarity">
    <text evidence="2">Belongs to the CDI family. ICK/KRP subfamily.</text>
</comment>
<evidence type="ECO:0000256" key="3">
    <source>
        <dbReference type="ARBA" id="ARBA00023013"/>
    </source>
</evidence>
<reference evidence="7" key="1">
    <citation type="submission" date="2023-02" db="EMBL/GenBank/DDBJ databases">
        <title>Genome of toxic invasive species Heracleum sosnowskyi carries increased number of genes despite the absence of recent whole-genome duplications.</title>
        <authorList>
            <person name="Schelkunov M."/>
            <person name="Shtratnikova V."/>
            <person name="Makarenko M."/>
            <person name="Klepikova A."/>
            <person name="Omelchenko D."/>
            <person name="Novikova G."/>
            <person name="Obukhova E."/>
            <person name="Bogdanov V."/>
            <person name="Penin A."/>
            <person name="Logacheva M."/>
        </authorList>
    </citation>
    <scope>NUCLEOTIDE SEQUENCE</scope>
    <source>
        <strain evidence="7">Hsosn_3</strain>
        <tissue evidence="7">Leaf</tissue>
    </source>
</reference>